<dbReference type="AlphaFoldDB" id="A0A6H9YKE5"/>
<sequence>MEGGFQIFTDAGVQTADVVINAVNPPPHSIPENTGALISSLLASRAAEPHPDGGLNVETATGRLTVSGQADPRLYAMGDLAGDRPFITTSIAGLAARAEATAQALLAS</sequence>
<dbReference type="Proteomes" id="UP000468735">
    <property type="component" value="Unassembled WGS sequence"/>
</dbReference>
<evidence type="ECO:0000313" key="1">
    <source>
        <dbReference type="EMBL" id="KAB2340618.1"/>
    </source>
</evidence>
<comment type="caution">
    <text evidence="1">The sequence shown here is derived from an EMBL/GenBank/DDBJ whole genome shotgun (WGS) entry which is preliminary data.</text>
</comment>
<evidence type="ECO:0008006" key="3">
    <source>
        <dbReference type="Google" id="ProtNLM"/>
    </source>
</evidence>
<accession>A0A6H9YKE5</accession>
<dbReference type="RefSeq" id="WP_151569606.1">
    <property type="nucleotide sequence ID" value="NZ_WBMT01000029.1"/>
</dbReference>
<name>A0A6H9YKE5_9ACTN</name>
<protein>
    <recommendedName>
        <fullName evidence="3">FAD/NAD(P)-binding domain-containing protein</fullName>
    </recommendedName>
</protein>
<keyword evidence="2" id="KW-1185">Reference proteome</keyword>
<gene>
    <name evidence="1" type="ORF">F8566_44675</name>
</gene>
<evidence type="ECO:0000313" key="2">
    <source>
        <dbReference type="Proteomes" id="UP000468735"/>
    </source>
</evidence>
<dbReference type="OrthoDB" id="101972at2"/>
<dbReference type="EMBL" id="WBMT01000029">
    <property type="protein sequence ID" value="KAB2340618.1"/>
    <property type="molecule type" value="Genomic_DNA"/>
</dbReference>
<proteinExistence type="predicted"/>
<organism evidence="1 2">
    <name type="scientific">Actinomadura rudentiformis</name>
    <dbReference type="NCBI Taxonomy" id="359158"/>
    <lineage>
        <taxon>Bacteria</taxon>
        <taxon>Bacillati</taxon>
        <taxon>Actinomycetota</taxon>
        <taxon>Actinomycetes</taxon>
        <taxon>Streptosporangiales</taxon>
        <taxon>Thermomonosporaceae</taxon>
        <taxon>Actinomadura</taxon>
    </lineage>
</organism>
<reference evidence="1 2" key="1">
    <citation type="submission" date="2019-09" db="EMBL/GenBank/DDBJ databases">
        <title>Actinomadura physcomitrii sp. nov., a novel actinomycete isolated from moss [Physcomitrium sphaericum (Ludw) Fuernr].</title>
        <authorList>
            <person name="Zhuang X."/>
            <person name="Liu C."/>
        </authorList>
    </citation>
    <scope>NUCLEOTIDE SEQUENCE [LARGE SCALE GENOMIC DNA]</scope>
    <source>
        <strain evidence="1 2">HMC1</strain>
    </source>
</reference>